<dbReference type="SUPFAM" id="SSF51182">
    <property type="entry name" value="RmlC-like cupins"/>
    <property type="match status" value="1"/>
</dbReference>
<evidence type="ECO:0000313" key="2">
    <source>
        <dbReference type="EMBL" id="MFD2099646.1"/>
    </source>
</evidence>
<dbReference type="Proteomes" id="UP001597342">
    <property type="component" value="Unassembled WGS sequence"/>
</dbReference>
<gene>
    <name evidence="2" type="ORF">ACFSJE_07685</name>
</gene>
<protein>
    <recommendedName>
        <fullName evidence="4">Cupin 2 conserved barrel domain-containing protein</fullName>
    </recommendedName>
</protein>
<dbReference type="RefSeq" id="WP_379830404.1">
    <property type="nucleotide sequence ID" value="NZ_JBHUHU010000003.1"/>
</dbReference>
<proteinExistence type="predicted"/>
<organism evidence="2 3">
    <name type="scientific">Flagellimonas iocasae</name>
    <dbReference type="NCBI Taxonomy" id="2055905"/>
    <lineage>
        <taxon>Bacteria</taxon>
        <taxon>Pseudomonadati</taxon>
        <taxon>Bacteroidota</taxon>
        <taxon>Flavobacteriia</taxon>
        <taxon>Flavobacteriales</taxon>
        <taxon>Flavobacteriaceae</taxon>
        <taxon>Flagellimonas</taxon>
    </lineage>
</organism>
<dbReference type="Gene3D" id="2.60.120.10">
    <property type="entry name" value="Jelly Rolls"/>
    <property type="match status" value="1"/>
</dbReference>
<evidence type="ECO:0000256" key="1">
    <source>
        <dbReference type="SAM" id="SignalP"/>
    </source>
</evidence>
<dbReference type="EMBL" id="JBHUHU010000003">
    <property type="protein sequence ID" value="MFD2099646.1"/>
    <property type="molecule type" value="Genomic_DNA"/>
</dbReference>
<reference evidence="3" key="1">
    <citation type="journal article" date="2019" name="Int. J. Syst. Evol. Microbiol.">
        <title>The Global Catalogue of Microorganisms (GCM) 10K type strain sequencing project: providing services to taxonomists for standard genome sequencing and annotation.</title>
        <authorList>
            <consortium name="The Broad Institute Genomics Platform"/>
            <consortium name="The Broad Institute Genome Sequencing Center for Infectious Disease"/>
            <person name="Wu L."/>
            <person name="Ma J."/>
        </authorList>
    </citation>
    <scope>NUCLEOTIDE SEQUENCE [LARGE SCALE GENOMIC DNA]</scope>
    <source>
        <strain evidence="3">JCM 3389</strain>
    </source>
</reference>
<accession>A0ABW4XVM6</accession>
<comment type="caution">
    <text evidence="2">The sequence shown here is derived from an EMBL/GenBank/DDBJ whole genome shotgun (WGS) entry which is preliminary data.</text>
</comment>
<feature type="chain" id="PRO_5047541706" description="Cupin 2 conserved barrel domain-containing protein" evidence="1">
    <location>
        <begin position="21"/>
        <end position="120"/>
    </location>
</feature>
<evidence type="ECO:0000313" key="3">
    <source>
        <dbReference type="Proteomes" id="UP001597342"/>
    </source>
</evidence>
<name>A0ABW4XVM6_9FLAO</name>
<keyword evidence="1" id="KW-0732">Signal</keyword>
<dbReference type="InterPro" id="IPR014710">
    <property type="entry name" value="RmlC-like_jellyroll"/>
</dbReference>
<keyword evidence="3" id="KW-1185">Reference proteome</keyword>
<feature type="signal peptide" evidence="1">
    <location>
        <begin position="1"/>
        <end position="20"/>
    </location>
</feature>
<dbReference type="InterPro" id="IPR011051">
    <property type="entry name" value="RmlC_Cupin_sf"/>
</dbReference>
<sequence>MKITLLVFSLILFCMSTSFAQMGHNEDGSGSVLVDNEKVEVVEYVGEPNKDVCGIGNHHHDAHLTVALTDAKVLITPEEGEQTSAEIPAGAAIWFKEGTHSATNDGDKPTKFLLVYLKNQ</sequence>
<evidence type="ECO:0008006" key="4">
    <source>
        <dbReference type="Google" id="ProtNLM"/>
    </source>
</evidence>